<name>A0ABW2XQD6_9ACTN</name>
<keyword evidence="3" id="KW-1185">Reference proteome</keyword>
<feature type="region of interest" description="Disordered" evidence="1">
    <location>
        <begin position="1"/>
        <end position="91"/>
    </location>
</feature>
<evidence type="ECO:0000313" key="2">
    <source>
        <dbReference type="EMBL" id="MFD0686486.1"/>
    </source>
</evidence>
<sequence length="91" mass="10345">MRQRQPGEDRDFREDMDEMGDDEQSYEIALTERYVQDPPDDHVIEEPENLPPDGLGITRYEQETARPGDDDDQLGSDAPAEADAVNPTNRP</sequence>
<organism evidence="2 3">
    <name type="scientific">Actinomadura fibrosa</name>
    <dbReference type="NCBI Taxonomy" id="111802"/>
    <lineage>
        <taxon>Bacteria</taxon>
        <taxon>Bacillati</taxon>
        <taxon>Actinomycetota</taxon>
        <taxon>Actinomycetes</taxon>
        <taxon>Streptosporangiales</taxon>
        <taxon>Thermomonosporaceae</taxon>
        <taxon>Actinomadura</taxon>
    </lineage>
</organism>
<gene>
    <name evidence="2" type="ORF">ACFQZM_18440</name>
</gene>
<comment type="caution">
    <text evidence="2">The sequence shown here is derived from an EMBL/GenBank/DDBJ whole genome shotgun (WGS) entry which is preliminary data.</text>
</comment>
<feature type="compositionally biased region" description="Acidic residues" evidence="1">
    <location>
        <begin position="14"/>
        <end position="25"/>
    </location>
</feature>
<evidence type="ECO:0000256" key="1">
    <source>
        <dbReference type="SAM" id="MobiDB-lite"/>
    </source>
</evidence>
<feature type="compositionally biased region" description="Basic and acidic residues" evidence="1">
    <location>
        <begin position="1"/>
        <end position="13"/>
    </location>
</feature>
<evidence type="ECO:0000313" key="3">
    <source>
        <dbReference type="Proteomes" id="UP001597063"/>
    </source>
</evidence>
<reference evidence="3" key="1">
    <citation type="journal article" date="2019" name="Int. J. Syst. Evol. Microbiol.">
        <title>The Global Catalogue of Microorganisms (GCM) 10K type strain sequencing project: providing services to taxonomists for standard genome sequencing and annotation.</title>
        <authorList>
            <consortium name="The Broad Institute Genomics Platform"/>
            <consortium name="The Broad Institute Genome Sequencing Center for Infectious Disease"/>
            <person name="Wu L."/>
            <person name="Ma J."/>
        </authorList>
    </citation>
    <scope>NUCLEOTIDE SEQUENCE [LARGE SCALE GENOMIC DNA]</scope>
    <source>
        <strain evidence="3">JCM 9371</strain>
    </source>
</reference>
<evidence type="ECO:0008006" key="4">
    <source>
        <dbReference type="Google" id="ProtNLM"/>
    </source>
</evidence>
<proteinExistence type="predicted"/>
<protein>
    <recommendedName>
        <fullName evidence="4">DUF5709 domain-containing protein</fullName>
    </recommendedName>
</protein>
<dbReference type="EMBL" id="JBHTGP010000011">
    <property type="protein sequence ID" value="MFD0686486.1"/>
    <property type="molecule type" value="Genomic_DNA"/>
</dbReference>
<accession>A0ABW2XQD6</accession>
<dbReference type="RefSeq" id="WP_131762945.1">
    <property type="nucleotide sequence ID" value="NZ_CAACUY010000274.1"/>
</dbReference>
<dbReference type="Proteomes" id="UP001597063">
    <property type="component" value="Unassembled WGS sequence"/>
</dbReference>